<dbReference type="SMART" id="SM00441">
    <property type="entry name" value="FF"/>
    <property type="match status" value="3"/>
</dbReference>
<name>A0A397BP72_APHAT</name>
<protein>
    <recommendedName>
        <fullName evidence="6">WW domain-containing protein</fullName>
    </recommendedName>
</protein>
<feature type="region of interest" description="Disordered" evidence="1">
    <location>
        <begin position="63"/>
        <end position="124"/>
    </location>
</feature>
<dbReference type="Proteomes" id="UP000266239">
    <property type="component" value="Unassembled WGS sequence"/>
</dbReference>
<proteinExistence type="predicted"/>
<dbReference type="SUPFAM" id="SSF51045">
    <property type="entry name" value="WW domain"/>
    <property type="match status" value="1"/>
</dbReference>
<dbReference type="PROSITE" id="PS50020">
    <property type="entry name" value="WW_DOMAIN_2"/>
    <property type="match status" value="1"/>
</dbReference>
<dbReference type="VEuPathDB" id="FungiDB:H257_02321"/>
<dbReference type="Gene3D" id="2.20.70.10">
    <property type="match status" value="1"/>
</dbReference>
<feature type="region of interest" description="Disordered" evidence="1">
    <location>
        <begin position="1"/>
        <end position="37"/>
    </location>
</feature>
<evidence type="ECO:0000313" key="4">
    <source>
        <dbReference type="EMBL" id="RHY23396.1"/>
    </source>
</evidence>
<sequence length="659" mass="76255">MSHPNNNPTVQQQPEEPLTYANWTEYFDDDSGKPYYHHSETKECVWEAPEAFRVEKARADVKKLFDPSQQQQRVVEKEQPDSTSVDDTLPEVDTTTPPASTSTKSEPTAPTPERKDGSSETAAVAPVPVVPVENLEETYKKMTQSEKVATFKALLKSSGVMPKMKWNEAMKLVVNAPAWKVLSSVGEKKQAFAEFTTQLANELNVEKRRKQKTARENFLKLLAGNDSVTSQTRWGDLLDESLGLVTDDRWKDVEDDTERRDLFSTYIADLSRNEREFKRQQRDAHRRTFLAYLRDPAQHPDVPVTIATKLHEVRDQLLTHESIQALELHRADVQEWFNEYMDELRRDEELKKREERLQLRKREDELAAAFKAFLLQEVLSINPKVAAKRLTTASRWRECWAGYEANATYCELKKLHSGMPRDIFEGVMDRLHDALRDERSWLKHVVARAEFVVKYNSTLSLFLQHIHDTVAKLGLEDEPGAVPTPRQSFFASLLDEATVPPSVVEWFQGAHARELERYLLTMCMESERIKKVEAFEEMLMEYYFRSDHLTTSWDQARVEVQHRSAYRALDDGAEVAFQQYMQKLQKKMESLTKSRKAVDATEQPPATEEARPTSRSTSRSNKKKKRDDRSRSEEDRKRSKKSSSKKSSKKKHKRSRSPP</sequence>
<feature type="domain" description="WW" evidence="2">
    <location>
        <begin position="23"/>
        <end position="51"/>
    </location>
</feature>
<dbReference type="InterPro" id="IPR001202">
    <property type="entry name" value="WW_dom"/>
</dbReference>
<feature type="compositionally biased region" description="Basic residues" evidence="1">
    <location>
        <begin position="638"/>
        <end position="659"/>
    </location>
</feature>
<dbReference type="SUPFAM" id="SSF81698">
    <property type="entry name" value="FF domain"/>
    <property type="match status" value="2"/>
</dbReference>
<feature type="domain" description="FF" evidence="3">
    <location>
        <begin position="528"/>
        <end position="583"/>
    </location>
</feature>
<dbReference type="Gene3D" id="1.10.10.440">
    <property type="entry name" value="FF domain"/>
    <property type="match status" value="4"/>
</dbReference>
<dbReference type="SMART" id="SM00456">
    <property type="entry name" value="WW"/>
    <property type="match status" value="1"/>
</dbReference>
<dbReference type="GO" id="GO:0005685">
    <property type="term" value="C:U1 snRNP"/>
    <property type="evidence" value="ECO:0007669"/>
    <property type="project" value="TreeGrafter"/>
</dbReference>
<reference evidence="4 5" key="1">
    <citation type="submission" date="2018-08" db="EMBL/GenBank/DDBJ databases">
        <title>Aphanomyces genome sequencing and annotation.</title>
        <authorList>
            <person name="Minardi D."/>
            <person name="Oidtmann B."/>
            <person name="Van Der Giezen M."/>
            <person name="Studholme D.J."/>
        </authorList>
    </citation>
    <scope>NUCLEOTIDE SEQUENCE [LARGE SCALE GENOMIC DNA]</scope>
    <source>
        <strain evidence="4 5">Yx</strain>
    </source>
</reference>
<evidence type="ECO:0000256" key="1">
    <source>
        <dbReference type="SAM" id="MobiDB-lite"/>
    </source>
</evidence>
<dbReference type="Pfam" id="PF00397">
    <property type="entry name" value="WW"/>
    <property type="match status" value="1"/>
</dbReference>
<dbReference type="InterPro" id="IPR039726">
    <property type="entry name" value="Prp40-like"/>
</dbReference>
<comment type="caution">
    <text evidence="4">The sequence shown here is derived from an EMBL/GenBank/DDBJ whole genome shotgun (WGS) entry which is preliminary data.</text>
</comment>
<feature type="region of interest" description="Disordered" evidence="1">
    <location>
        <begin position="591"/>
        <end position="659"/>
    </location>
</feature>
<dbReference type="CDD" id="cd00201">
    <property type="entry name" value="WW"/>
    <property type="match status" value="1"/>
</dbReference>
<evidence type="ECO:0000259" key="3">
    <source>
        <dbReference type="PROSITE" id="PS51676"/>
    </source>
</evidence>
<dbReference type="PANTHER" id="PTHR11864:SF0">
    <property type="entry name" value="PRP40 PRE-MRNA PROCESSING FACTOR 40 HOMOLOG A (YEAST)"/>
    <property type="match status" value="1"/>
</dbReference>
<dbReference type="GO" id="GO:0045292">
    <property type="term" value="P:mRNA cis splicing, via spliceosome"/>
    <property type="evidence" value="ECO:0007669"/>
    <property type="project" value="InterPro"/>
</dbReference>
<evidence type="ECO:0000313" key="5">
    <source>
        <dbReference type="Proteomes" id="UP000266239"/>
    </source>
</evidence>
<accession>A0A397BP72</accession>
<evidence type="ECO:0008006" key="6">
    <source>
        <dbReference type="Google" id="ProtNLM"/>
    </source>
</evidence>
<dbReference type="InterPro" id="IPR002713">
    <property type="entry name" value="FF_domain"/>
</dbReference>
<dbReference type="GO" id="GO:0003723">
    <property type="term" value="F:RNA binding"/>
    <property type="evidence" value="ECO:0007669"/>
    <property type="project" value="TreeGrafter"/>
</dbReference>
<dbReference type="InterPro" id="IPR036517">
    <property type="entry name" value="FF_domain_sf"/>
</dbReference>
<dbReference type="AlphaFoldDB" id="A0A397BP72"/>
<dbReference type="Pfam" id="PF01846">
    <property type="entry name" value="FF"/>
    <property type="match status" value="2"/>
</dbReference>
<dbReference type="PANTHER" id="PTHR11864">
    <property type="entry name" value="PRE-MRNA-PROCESSING PROTEIN PRP40"/>
    <property type="match status" value="1"/>
</dbReference>
<feature type="compositionally biased region" description="Basic and acidic residues" evidence="1">
    <location>
        <begin position="627"/>
        <end position="637"/>
    </location>
</feature>
<dbReference type="EMBL" id="QUTA01003483">
    <property type="protein sequence ID" value="RHY23396.1"/>
    <property type="molecule type" value="Genomic_DNA"/>
</dbReference>
<feature type="compositionally biased region" description="Polar residues" evidence="1">
    <location>
        <begin position="1"/>
        <end position="14"/>
    </location>
</feature>
<dbReference type="GO" id="GO:0071004">
    <property type="term" value="C:U2-type prespliceosome"/>
    <property type="evidence" value="ECO:0007669"/>
    <property type="project" value="TreeGrafter"/>
</dbReference>
<dbReference type="InterPro" id="IPR036020">
    <property type="entry name" value="WW_dom_sf"/>
</dbReference>
<gene>
    <name evidence="4" type="ORF">DYB25_007327</name>
</gene>
<evidence type="ECO:0000259" key="2">
    <source>
        <dbReference type="PROSITE" id="PS50020"/>
    </source>
</evidence>
<dbReference type="PROSITE" id="PS51676">
    <property type="entry name" value="FF"/>
    <property type="match status" value="1"/>
</dbReference>
<organism evidence="4 5">
    <name type="scientific">Aphanomyces astaci</name>
    <name type="common">Crayfish plague agent</name>
    <dbReference type="NCBI Taxonomy" id="112090"/>
    <lineage>
        <taxon>Eukaryota</taxon>
        <taxon>Sar</taxon>
        <taxon>Stramenopiles</taxon>
        <taxon>Oomycota</taxon>
        <taxon>Saprolegniomycetes</taxon>
        <taxon>Saprolegniales</taxon>
        <taxon>Verrucalvaceae</taxon>
        <taxon>Aphanomyces</taxon>
    </lineage>
</organism>
<feature type="compositionally biased region" description="Low complexity" evidence="1">
    <location>
        <begin position="94"/>
        <end position="108"/>
    </location>
</feature>